<dbReference type="EMBL" id="MFZI01000005">
    <property type="protein sequence ID" value="OGK22150.1"/>
    <property type="molecule type" value="Genomic_DNA"/>
</dbReference>
<evidence type="ECO:0000259" key="3">
    <source>
        <dbReference type="Pfam" id="PF21135"/>
    </source>
</evidence>
<evidence type="ECO:0000313" key="5">
    <source>
        <dbReference type="Proteomes" id="UP000177026"/>
    </source>
</evidence>
<accession>A0A1F7GSY5</accession>
<protein>
    <submittedName>
        <fullName evidence="4">Uncharacterized protein</fullName>
    </submittedName>
</protein>
<dbReference type="Proteomes" id="UP000177026">
    <property type="component" value="Unassembled WGS sequence"/>
</dbReference>
<dbReference type="Pfam" id="PF03447">
    <property type="entry name" value="NAD_binding_3"/>
    <property type="match status" value="1"/>
</dbReference>
<dbReference type="GO" id="GO:0016491">
    <property type="term" value="F:oxidoreductase activity"/>
    <property type="evidence" value="ECO:0007669"/>
    <property type="project" value="InterPro"/>
</dbReference>
<feature type="domain" description="Oxidoreductase DRL-like catalytic" evidence="3">
    <location>
        <begin position="154"/>
        <end position="313"/>
    </location>
</feature>
<evidence type="ECO:0000313" key="4">
    <source>
        <dbReference type="EMBL" id="OGK22150.1"/>
    </source>
</evidence>
<evidence type="ECO:0000259" key="2">
    <source>
        <dbReference type="Pfam" id="PF03447"/>
    </source>
</evidence>
<dbReference type="SUPFAM" id="SSF51735">
    <property type="entry name" value="NAD(P)-binding Rossmann-fold domains"/>
    <property type="match status" value="1"/>
</dbReference>
<dbReference type="CDD" id="cd11616">
    <property type="entry name" value="SAF_DH_OX_like"/>
    <property type="match status" value="1"/>
</dbReference>
<dbReference type="PANTHER" id="PTHR37850">
    <property type="entry name" value="STRU PROTEIN"/>
    <property type="match status" value="1"/>
</dbReference>
<name>A0A1F7GSY5_9BACT</name>
<feature type="transmembrane region" description="Helical" evidence="1">
    <location>
        <begin position="16"/>
        <end position="34"/>
    </location>
</feature>
<keyword evidence="1" id="KW-1133">Transmembrane helix</keyword>
<dbReference type="PANTHER" id="PTHR37850:SF1">
    <property type="entry name" value="SAF DOMAIN PROTEIN"/>
    <property type="match status" value="1"/>
</dbReference>
<keyword evidence="1" id="KW-0472">Membrane</keyword>
<reference evidence="4 5" key="1">
    <citation type="journal article" date="2016" name="Nat. Commun.">
        <title>Thousands of microbial genomes shed light on interconnected biogeochemical processes in an aquifer system.</title>
        <authorList>
            <person name="Anantharaman K."/>
            <person name="Brown C.T."/>
            <person name="Hug L.A."/>
            <person name="Sharon I."/>
            <person name="Castelle C.J."/>
            <person name="Probst A.J."/>
            <person name="Thomas B.C."/>
            <person name="Singh A."/>
            <person name="Wilkins M.J."/>
            <person name="Karaoz U."/>
            <person name="Brodie E.L."/>
            <person name="Williams K.H."/>
            <person name="Hubbard S.S."/>
            <person name="Banfield J.F."/>
        </authorList>
    </citation>
    <scope>NUCLEOTIDE SEQUENCE [LARGE SCALE GENOMIC DNA]</scope>
</reference>
<proteinExistence type="predicted"/>
<dbReference type="InterPro" id="IPR048423">
    <property type="entry name" value="DRL_cat"/>
</dbReference>
<sequence length="413" mass="45915">MYDLILKKLEKKDKPIDVIVVGLGFMGFGFVSVVNRLKNLRIPLVITRRPDEAKVFLEKKGYKAVAEDNPARIKDLADKGYICVSDNLDLIKQYENEIVIEMTGTVAYGTEAALKILEAGKQLVTMNPELQATVGTELKKIADQKGLVITDVYGDQPGSLSRLIGNAKMMGFKPLIAGNMKRYMDKYATQEKMKPWADDKGLAVKQTVSFTDGTKQSIEMNLVSNYFGMKILKPGMMGPRIEDFHQAIPAFAGENIPPEGVVDYVIGLKLFPGVFVIAEHTDPHQQKYLRYLNMGEGPRYVLFDAYHLTHLEVPMTIAQVALFKQEVINNGLNPTTKTAAMAKFDLKKGQKLDGIGGDTVYGQIYLENESKDYLPVGLSYDAVVKRDIPQDQPIKFSDVELPKNAATKLLGLV</sequence>
<dbReference type="InterPro" id="IPR005106">
    <property type="entry name" value="Asp/hSer_DH_NAD-bd"/>
</dbReference>
<dbReference type="Pfam" id="PF21135">
    <property type="entry name" value="DRL_cat"/>
    <property type="match status" value="1"/>
</dbReference>
<dbReference type="Gene3D" id="3.40.50.720">
    <property type="entry name" value="NAD(P)-binding Rossmann-like Domain"/>
    <property type="match status" value="1"/>
</dbReference>
<dbReference type="AlphaFoldDB" id="A0A1F7GSY5"/>
<dbReference type="InterPro" id="IPR036291">
    <property type="entry name" value="NAD(P)-bd_dom_sf"/>
</dbReference>
<keyword evidence="1" id="KW-0812">Transmembrane</keyword>
<feature type="domain" description="Aspartate/homoserine dehydrogenase NAD-binding" evidence="2">
    <location>
        <begin position="83"/>
        <end position="146"/>
    </location>
</feature>
<evidence type="ECO:0000256" key="1">
    <source>
        <dbReference type="SAM" id="Phobius"/>
    </source>
</evidence>
<organism evidence="4 5">
    <name type="scientific">Candidatus Roizmanbacteria bacterium RIFCSPHIGHO2_01_FULL_39_8</name>
    <dbReference type="NCBI Taxonomy" id="1802033"/>
    <lineage>
        <taxon>Bacteria</taxon>
        <taxon>Candidatus Roizmaniibacteriota</taxon>
    </lineage>
</organism>
<dbReference type="GO" id="GO:0050661">
    <property type="term" value="F:NADP binding"/>
    <property type="evidence" value="ECO:0007669"/>
    <property type="project" value="InterPro"/>
</dbReference>
<gene>
    <name evidence="4" type="ORF">A2866_06750</name>
</gene>
<comment type="caution">
    <text evidence="4">The sequence shown here is derived from an EMBL/GenBank/DDBJ whole genome shotgun (WGS) entry which is preliminary data.</text>
</comment>